<gene>
    <name evidence="1" type="ORF">Q2T77_30140</name>
</gene>
<dbReference type="EMBL" id="JAUKVY010000029">
    <property type="protein sequence ID" value="MDO1536552.1"/>
    <property type="molecule type" value="Genomic_DNA"/>
</dbReference>
<evidence type="ECO:0000313" key="1">
    <source>
        <dbReference type="EMBL" id="MDO1536552.1"/>
    </source>
</evidence>
<dbReference type="Proteomes" id="UP001169027">
    <property type="component" value="Unassembled WGS sequence"/>
</dbReference>
<proteinExistence type="predicted"/>
<reference evidence="1" key="1">
    <citation type="submission" date="2023-06" db="EMBL/GenBank/DDBJ databases">
        <authorList>
            <person name="Jiang Y."/>
            <person name="Liu Q."/>
        </authorList>
    </citation>
    <scope>NUCLEOTIDE SEQUENCE</scope>
    <source>
        <strain evidence="1">CGMCC 1.12090</strain>
    </source>
</reference>
<keyword evidence="2" id="KW-1185">Reference proteome</keyword>
<organism evidence="1 2">
    <name type="scientific">Variovorax ginsengisoli</name>
    <dbReference type="NCBI Taxonomy" id="363844"/>
    <lineage>
        <taxon>Bacteria</taxon>
        <taxon>Pseudomonadati</taxon>
        <taxon>Pseudomonadota</taxon>
        <taxon>Betaproteobacteria</taxon>
        <taxon>Burkholderiales</taxon>
        <taxon>Comamonadaceae</taxon>
        <taxon>Variovorax</taxon>
    </lineage>
</organism>
<sequence>MSTSILRLGLSPRATVITLPATLASLVGRPGRHDALAPEETVKRRAS</sequence>
<dbReference type="RefSeq" id="WP_301814651.1">
    <property type="nucleotide sequence ID" value="NZ_JAUJZH010000029.1"/>
</dbReference>
<accession>A0ABT8SEG3</accession>
<evidence type="ECO:0000313" key="2">
    <source>
        <dbReference type="Proteomes" id="UP001169027"/>
    </source>
</evidence>
<protein>
    <submittedName>
        <fullName evidence="1">Uncharacterized protein</fullName>
    </submittedName>
</protein>
<comment type="caution">
    <text evidence="1">The sequence shown here is derived from an EMBL/GenBank/DDBJ whole genome shotgun (WGS) entry which is preliminary data.</text>
</comment>
<name>A0ABT8SEG3_9BURK</name>